<dbReference type="Gene3D" id="3.40.50.1010">
    <property type="entry name" value="5'-nuclease"/>
    <property type="match status" value="1"/>
</dbReference>
<protein>
    <submittedName>
        <fullName evidence="2">Twitching motility protein PilT</fullName>
    </submittedName>
</protein>
<name>A0A0Q4B9X3_9BACT</name>
<dbReference type="PATRIC" id="fig|1702214.3.peg.1123"/>
<evidence type="ECO:0000313" key="2">
    <source>
        <dbReference type="EMBL" id="KQM09174.1"/>
    </source>
</evidence>
<dbReference type="SUPFAM" id="SSF88723">
    <property type="entry name" value="PIN domain-like"/>
    <property type="match status" value="1"/>
</dbReference>
<gene>
    <name evidence="2" type="ORF">AL399_03165</name>
</gene>
<proteinExistence type="predicted"/>
<keyword evidence="3" id="KW-1185">Reference proteome</keyword>
<dbReference type="EMBL" id="LIIK01000010">
    <property type="protein sequence ID" value="KQM09174.1"/>
    <property type="molecule type" value="Genomic_DNA"/>
</dbReference>
<feature type="domain" description="PIN" evidence="1">
    <location>
        <begin position="2"/>
        <end position="116"/>
    </location>
</feature>
<evidence type="ECO:0000259" key="1">
    <source>
        <dbReference type="Pfam" id="PF13470"/>
    </source>
</evidence>
<dbReference type="Pfam" id="PF13470">
    <property type="entry name" value="PIN_3"/>
    <property type="match status" value="1"/>
</dbReference>
<evidence type="ECO:0000313" key="3">
    <source>
        <dbReference type="Proteomes" id="UP000054172"/>
    </source>
</evidence>
<accession>A0A0Q4B9X3</accession>
<reference evidence="2" key="1">
    <citation type="submission" date="2015-08" db="EMBL/GenBank/DDBJ databases">
        <title>Candidatus Bacteriodes Periocalifornicus.</title>
        <authorList>
            <person name="McLean J.S."/>
            <person name="Kelley S."/>
        </authorList>
    </citation>
    <scope>NUCLEOTIDE SEQUENCE [LARGE SCALE GENOMIC DNA]</scope>
    <source>
        <strain evidence="2">12B</strain>
    </source>
</reference>
<dbReference type="Proteomes" id="UP000054172">
    <property type="component" value="Unassembled WGS sequence"/>
</dbReference>
<dbReference type="InterPro" id="IPR002716">
    <property type="entry name" value="PIN_dom"/>
</dbReference>
<sequence length="137" mass="15569">MRAFIDTNVVVDLLAHRIHFYEEAAQIFSLASEGYLTAFVSPTTFSTTAYLMERAKKKNIAETLRKFSTLVQIAPMDKATIEQSIAADCQFQDIEDAMQYYSALHAGCECIVTRNQMDFRPSSLPVYSPREFLEYCA</sequence>
<dbReference type="AlphaFoldDB" id="A0A0Q4B9X3"/>
<comment type="caution">
    <text evidence="2">The sequence shown here is derived from an EMBL/GenBank/DDBJ whole genome shotgun (WGS) entry which is preliminary data.</text>
</comment>
<dbReference type="InterPro" id="IPR029060">
    <property type="entry name" value="PIN-like_dom_sf"/>
</dbReference>
<dbReference type="STRING" id="1702214.AL399_03165"/>
<dbReference type="CDD" id="cd09854">
    <property type="entry name" value="PIN_VapC-like"/>
    <property type="match status" value="1"/>
</dbReference>
<organism evidence="2 3">
    <name type="scientific">Candidatus [Bacteroides] periocalifornicus</name>
    <dbReference type="NCBI Taxonomy" id="1702214"/>
    <lineage>
        <taxon>Bacteria</taxon>
        <taxon>Pseudomonadati</taxon>
        <taxon>Bacteroidota</taxon>
    </lineage>
</organism>